<evidence type="ECO:0000313" key="2">
    <source>
        <dbReference type="EMBL" id="CAK7231574.1"/>
    </source>
</evidence>
<comment type="caution">
    <text evidence="2">The sequence shown here is derived from an EMBL/GenBank/DDBJ whole genome shotgun (WGS) entry which is preliminary data.</text>
</comment>
<feature type="signal peptide" evidence="1">
    <location>
        <begin position="1"/>
        <end position="18"/>
    </location>
</feature>
<dbReference type="EMBL" id="CAWUHD010000103">
    <property type="protein sequence ID" value="CAK7231574.1"/>
    <property type="molecule type" value="Genomic_DNA"/>
</dbReference>
<sequence>MLLRTLAIGLFLADLAAASVCKPKASSSSSSTSPSSSSAPSSSPSCGYNLVSDPNFADQSAGTSFAWITVGSFAAISVCPSPASSCVYLNLNYQHSGSFSQNVPTTAVGQTYSLSFDYEIIDAGISINCVIPSLNDAGNAESLSFTLTPPESDSWKTYSTTFRAASDSTSLTCTGSASDFDNDWGYITNVVIELPCVQLEK</sequence>
<protein>
    <submittedName>
        <fullName evidence="2">Uncharacterized protein</fullName>
    </submittedName>
</protein>
<accession>A0ABP0CHM3</accession>
<dbReference type="Proteomes" id="UP001642482">
    <property type="component" value="Unassembled WGS sequence"/>
</dbReference>
<organism evidence="2 3">
    <name type="scientific">Sporothrix eucalyptigena</name>
    <dbReference type="NCBI Taxonomy" id="1812306"/>
    <lineage>
        <taxon>Eukaryota</taxon>
        <taxon>Fungi</taxon>
        <taxon>Dikarya</taxon>
        <taxon>Ascomycota</taxon>
        <taxon>Pezizomycotina</taxon>
        <taxon>Sordariomycetes</taxon>
        <taxon>Sordariomycetidae</taxon>
        <taxon>Ophiostomatales</taxon>
        <taxon>Ophiostomataceae</taxon>
        <taxon>Sporothrix</taxon>
    </lineage>
</organism>
<proteinExistence type="predicted"/>
<gene>
    <name evidence="2" type="ORF">SEUCBS140593_007971</name>
</gene>
<evidence type="ECO:0000313" key="3">
    <source>
        <dbReference type="Proteomes" id="UP001642482"/>
    </source>
</evidence>
<dbReference type="Gene3D" id="2.60.120.260">
    <property type="entry name" value="Galactose-binding domain-like"/>
    <property type="match status" value="1"/>
</dbReference>
<name>A0ABP0CHM3_9PEZI</name>
<feature type="chain" id="PRO_5046532658" evidence="1">
    <location>
        <begin position="19"/>
        <end position="201"/>
    </location>
</feature>
<evidence type="ECO:0000256" key="1">
    <source>
        <dbReference type="SAM" id="SignalP"/>
    </source>
</evidence>
<keyword evidence="1" id="KW-0732">Signal</keyword>
<reference evidence="2 3" key="1">
    <citation type="submission" date="2024-01" db="EMBL/GenBank/DDBJ databases">
        <authorList>
            <person name="Allen C."/>
            <person name="Tagirdzhanova G."/>
        </authorList>
    </citation>
    <scope>NUCLEOTIDE SEQUENCE [LARGE SCALE GENOMIC DNA]</scope>
</reference>
<keyword evidence="3" id="KW-1185">Reference proteome</keyword>